<dbReference type="GO" id="GO:0005886">
    <property type="term" value="C:plasma membrane"/>
    <property type="evidence" value="ECO:0007669"/>
    <property type="project" value="TreeGrafter"/>
</dbReference>
<keyword evidence="8" id="KW-0375">Hydrogen ion transport</keyword>
<name>A0A183DD55_9BILA</name>
<evidence type="ECO:0000313" key="10">
    <source>
        <dbReference type="Proteomes" id="UP000271098"/>
    </source>
</evidence>
<feature type="transmembrane region" description="Helical" evidence="8">
    <location>
        <begin position="38"/>
        <end position="61"/>
    </location>
</feature>
<keyword evidence="5 8" id="KW-1133">Transmembrane helix</keyword>
<dbReference type="GO" id="GO:0007035">
    <property type="term" value="P:vacuolar acidification"/>
    <property type="evidence" value="ECO:0007669"/>
    <property type="project" value="TreeGrafter"/>
</dbReference>
<keyword evidence="10" id="KW-1185">Reference proteome</keyword>
<evidence type="ECO:0000256" key="7">
    <source>
        <dbReference type="ARBA" id="ARBA00023136"/>
    </source>
</evidence>
<organism evidence="11">
    <name type="scientific">Gongylonema pulchrum</name>
    <dbReference type="NCBI Taxonomy" id="637853"/>
    <lineage>
        <taxon>Eukaryota</taxon>
        <taxon>Metazoa</taxon>
        <taxon>Ecdysozoa</taxon>
        <taxon>Nematoda</taxon>
        <taxon>Chromadorea</taxon>
        <taxon>Rhabditida</taxon>
        <taxon>Spirurina</taxon>
        <taxon>Spiruromorpha</taxon>
        <taxon>Spiruroidea</taxon>
        <taxon>Gongylonematidae</taxon>
        <taxon>Gongylonema</taxon>
    </lineage>
</organism>
<evidence type="ECO:0000256" key="5">
    <source>
        <dbReference type="ARBA" id="ARBA00022989"/>
    </source>
</evidence>
<reference evidence="9 10" key="2">
    <citation type="submission" date="2018-11" db="EMBL/GenBank/DDBJ databases">
        <authorList>
            <consortium name="Pathogen Informatics"/>
        </authorList>
    </citation>
    <scope>NUCLEOTIDE SEQUENCE [LARGE SCALE GENOMIC DNA]</scope>
</reference>
<comment type="subcellular location">
    <subcellularLocation>
        <location evidence="1">Membrane</location>
        <topology evidence="1">Multi-pass membrane protein</topology>
    </subcellularLocation>
</comment>
<dbReference type="WBParaSite" id="GPUH_0000665501-mRNA-1">
    <property type="protein sequence ID" value="GPUH_0000665501-mRNA-1"/>
    <property type="gene ID" value="GPUH_0000665501"/>
</dbReference>
<dbReference type="PANTHER" id="PTHR11629">
    <property type="entry name" value="VACUOLAR PROTON ATPASES"/>
    <property type="match status" value="1"/>
</dbReference>
<dbReference type="PANTHER" id="PTHR11629:SF63">
    <property type="entry name" value="V-TYPE PROTON ATPASE SUBUNIT A"/>
    <property type="match status" value="1"/>
</dbReference>
<evidence type="ECO:0000256" key="8">
    <source>
        <dbReference type="RuleBase" id="RU361189"/>
    </source>
</evidence>
<feature type="transmembrane region" description="Helical" evidence="8">
    <location>
        <begin position="67"/>
        <end position="95"/>
    </location>
</feature>
<protein>
    <recommendedName>
        <fullName evidence="8">V-type proton ATPase subunit a</fullName>
    </recommendedName>
</protein>
<evidence type="ECO:0000313" key="11">
    <source>
        <dbReference type="WBParaSite" id="GPUH_0000665501-mRNA-1"/>
    </source>
</evidence>
<dbReference type="AlphaFoldDB" id="A0A183DD55"/>
<dbReference type="GO" id="GO:0016471">
    <property type="term" value="C:vacuolar proton-transporting V-type ATPase complex"/>
    <property type="evidence" value="ECO:0007669"/>
    <property type="project" value="TreeGrafter"/>
</dbReference>
<evidence type="ECO:0000256" key="4">
    <source>
        <dbReference type="ARBA" id="ARBA00022692"/>
    </source>
</evidence>
<keyword evidence="3 8" id="KW-0813">Transport</keyword>
<accession>A0A183DD55</accession>
<gene>
    <name evidence="9" type="ORF">GPUH_LOCUS6646</name>
</gene>
<keyword evidence="4 8" id="KW-0812">Transmembrane</keyword>
<evidence type="ECO:0000256" key="3">
    <source>
        <dbReference type="ARBA" id="ARBA00022448"/>
    </source>
</evidence>
<keyword evidence="7 8" id="KW-0472">Membrane</keyword>
<dbReference type="Pfam" id="PF01496">
    <property type="entry name" value="V_ATPase_I"/>
    <property type="match status" value="1"/>
</dbReference>
<dbReference type="Proteomes" id="UP000271098">
    <property type="component" value="Unassembled WGS sequence"/>
</dbReference>
<dbReference type="GO" id="GO:0046961">
    <property type="term" value="F:proton-transporting ATPase activity, rotational mechanism"/>
    <property type="evidence" value="ECO:0007669"/>
    <property type="project" value="InterPro"/>
</dbReference>
<evidence type="ECO:0000256" key="6">
    <source>
        <dbReference type="ARBA" id="ARBA00023065"/>
    </source>
</evidence>
<evidence type="ECO:0000313" key="9">
    <source>
        <dbReference type="EMBL" id="VDK55450.1"/>
    </source>
</evidence>
<comment type="function">
    <text evidence="8">Essential component of the vacuolar proton pump (V-ATPase), a multimeric enzyme that catalyzes the translocation of protons across the membranes. Required for assembly and activity of the V-ATPase.</text>
</comment>
<reference evidence="11" key="1">
    <citation type="submission" date="2016-06" db="UniProtKB">
        <authorList>
            <consortium name="WormBaseParasite"/>
        </authorList>
    </citation>
    <scope>IDENTIFICATION</scope>
</reference>
<dbReference type="GO" id="GO:0051117">
    <property type="term" value="F:ATPase binding"/>
    <property type="evidence" value="ECO:0007669"/>
    <property type="project" value="TreeGrafter"/>
</dbReference>
<evidence type="ECO:0000256" key="1">
    <source>
        <dbReference type="ARBA" id="ARBA00004141"/>
    </source>
</evidence>
<proteinExistence type="inferred from homology"/>
<sequence length="100" mass="11607">MKKMQMKEHSGPYPFGLDPVWSAAENKLSYLNPLKMKLSVIIGVSQMTFGLVLSLFNHIYFKSVVDILFVWIPELLFLACIFIYLCILVNLFLILKNNRH</sequence>
<dbReference type="OrthoDB" id="5832475at2759"/>
<dbReference type="InterPro" id="IPR002490">
    <property type="entry name" value="V-ATPase_116kDa_su"/>
</dbReference>
<keyword evidence="6 8" id="KW-0406">Ion transport</keyword>
<dbReference type="EMBL" id="UYRT01015920">
    <property type="protein sequence ID" value="VDK55450.1"/>
    <property type="molecule type" value="Genomic_DNA"/>
</dbReference>
<dbReference type="GO" id="GO:0033179">
    <property type="term" value="C:proton-transporting V-type ATPase, V0 domain"/>
    <property type="evidence" value="ECO:0007669"/>
    <property type="project" value="InterPro"/>
</dbReference>
<comment type="similarity">
    <text evidence="2 8">Belongs to the V-ATPase 116 kDa subunit family.</text>
</comment>
<comment type="caution">
    <text evidence="8">Lacks conserved residue(s) required for the propagation of feature annotation.</text>
</comment>
<evidence type="ECO:0000256" key="2">
    <source>
        <dbReference type="ARBA" id="ARBA00009904"/>
    </source>
</evidence>